<evidence type="ECO:0000256" key="3">
    <source>
        <dbReference type="ARBA" id="ARBA00022705"/>
    </source>
</evidence>
<dbReference type="SUPFAM" id="SSF56091">
    <property type="entry name" value="DNA ligase/mRNA capping enzyme, catalytic domain"/>
    <property type="match status" value="1"/>
</dbReference>
<dbReference type="Gene3D" id="3.30.470.30">
    <property type="entry name" value="DNA ligase/mRNA capping enzyme"/>
    <property type="match status" value="1"/>
</dbReference>
<dbReference type="InterPro" id="IPR012340">
    <property type="entry name" value="NA-bd_OB-fold"/>
</dbReference>
<evidence type="ECO:0000256" key="5">
    <source>
        <dbReference type="ARBA" id="ARBA00023204"/>
    </source>
</evidence>
<dbReference type="PANTHER" id="PTHR47810">
    <property type="entry name" value="DNA LIGASE"/>
    <property type="match status" value="1"/>
</dbReference>
<dbReference type="GO" id="GO:0003910">
    <property type="term" value="F:DNA ligase (ATP) activity"/>
    <property type="evidence" value="ECO:0007669"/>
    <property type="project" value="UniProtKB-EC"/>
</dbReference>
<dbReference type="InterPro" id="IPR050326">
    <property type="entry name" value="NAD_dep_DNA_ligaseB"/>
</dbReference>
<dbReference type="AlphaFoldDB" id="A0A8J3AR53"/>
<feature type="domain" description="DNA ligase OB-like" evidence="8">
    <location>
        <begin position="198"/>
        <end position="263"/>
    </location>
</feature>
<dbReference type="PANTHER" id="PTHR47810:SF1">
    <property type="entry name" value="DNA LIGASE B"/>
    <property type="match status" value="1"/>
</dbReference>
<dbReference type="Gene3D" id="3.30.1490.70">
    <property type="match status" value="1"/>
</dbReference>
<comment type="catalytic activity">
    <reaction evidence="6">
        <text>ATP + (deoxyribonucleotide)n-3'-hydroxyl + 5'-phospho-(deoxyribonucleotide)m = (deoxyribonucleotide)n+m + AMP + diphosphate.</text>
        <dbReference type="EC" id="6.5.1.1"/>
    </reaction>
</comment>
<dbReference type="Gene3D" id="2.40.50.140">
    <property type="entry name" value="Nucleic acid-binding proteins"/>
    <property type="match status" value="1"/>
</dbReference>
<dbReference type="EMBL" id="BMDI01000001">
    <property type="protein sequence ID" value="GGI17244.1"/>
    <property type="molecule type" value="Genomic_DNA"/>
</dbReference>
<keyword evidence="2 9" id="KW-0436">Ligase</keyword>
<dbReference type="NCBIfam" id="NF006592">
    <property type="entry name" value="PRK09125.1"/>
    <property type="match status" value="1"/>
</dbReference>
<evidence type="ECO:0000259" key="7">
    <source>
        <dbReference type="Pfam" id="PF01068"/>
    </source>
</evidence>
<proteinExistence type="predicted"/>
<gene>
    <name evidence="9" type="ORF">GCM10008066_08010</name>
</gene>
<evidence type="ECO:0000256" key="4">
    <source>
        <dbReference type="ARBA" id="ARBA00022763"/>
    </source>
</evidence>
<dbReference type="InterPro" id="IPR029319">
    <property type="entry name" value="DNA_ligase_OB"/>
</dbReference>
<reference evidence="10" key="1">
    <citation type="journal article" date="2019" name="Int. J. Syst. Evol. Microbiol.">
        <title>The Global Catalogue of Microorganisms (GCM) 10K type strain sequencing project: providing services to taxonomists for standard genome sequencing and annotation.</title>
        <authorList>
            <consortium name="The Broad Institute Genomics Platform"/>
            <consortium name="The Broad Institute Genome Sequencing Center for Infectious Disease"/>
            <person name="Wu L."/>
            <person name="Ma J."/>
        </authorList>
    </citation>
    <scope>NUCLEOTIDE SEQUENCE [LARGE SCALE GENOMIC DNA]</scope>
    <source>
        <strain evidence="10">CCM 2767</strain>
    </source>
</reference>
<dbReference type="CDD" id="cd08041">
    <property type="entry name" value="OBF_kDNA_ligase_like"/>
    <property type="match status" value="1"/>
</dbReference>
<keyword evidence="10" id="KW-1185">Reference proteome</keyword>
<evidence type="ECO:0000256" key="6">
    <source>
        <dbReference type="ARBA" id="ARBA00034003"/>
    </source>
</evidence>
<evidence type="ECO:0000256" key="1">
    <source>
        <dbReference type="ARBA" id="ARBA00001968"/>
    </source>
</evidence>
<dbReference type="Proteomes" id="UP000642180">
    <property type="component" value="Unassembled WGS sequence"/>
</dbReference>
<sequence>MVAPAFGQLKSPPLLLANLYHPGIDLNDYWVSEKYDGMRAYWDGTQLKTRGGETIHAPHWFVSNWPKVPMDGELWAGRGNFAAVISTARMQKPDNRSWRQLRFMVFDLPAHGGPFNERLPALQHIVGAINVSWVQAVRQEKMASHTALREKLLAVDRSGGEGVMLHRGSSYYKAGRSDDLLKMKLHDDAEARVLAHLPGKGKHEGRLGALLVEMPNGLRFRIGTGFSDAQRAEPPDIGAWVTYRHQGFHASGLPRFASFLRIRSDMSSDGVESLHSLSSAQVSR</sequence>
<evidence type="ECO:0000313" key="9">
    <source>
        <dbReference type="EMBL" id="GGI17244.1"/>
    </source>
</evidence>
<dbReference type="Pfam" id="PF01068">
    <property type="entry name" value="DNA_ligase_A_M"/>
    <property type="match status" value="1"/>
</dbReference>
<keyword evidence="3" id="KW-0235">DNA replication</keyword>
<dbReference type="CDD" id="cd07896">
    <property type="entry name" value="Adenylation_kDNA_ligase_like"/>
    <property type="match status" value="1"/>
</dbReference>
<evidence type="ECO:0000313" key="10">
    <source>
        <dbReference type="Proteomes" id="UP000642180"/>
    </source>
</evidence>
<evidence type="ECO:0000259" key="8">
    <source>
        <dbReference type="Pfam" id="PF14743"/>
    </source>
</evidence>
<dbReference type="GO" id="GO:0005524">
    <property type="term" value="F:ATP binding"/>
    <property type="evidence" value="ECO:0007669"/>
    <property type="project" value="InterPro"/>
</dbReference>
<evidence type="ECO:0000256" key="2">
    <source>
        <dbReference type="ARBA" id="ARBA00022598"/>
    </source>
</evidence>
<dbReference type="InterPro" id="IPR012310">
    <property type="entry name" value="DNA_ligase_ATP-dep_cent"/>
</dbReference>
<comment type="caution">
    <text evidence="9">The sequence shown here is derived from an EMBL/GenBank/DDBJ whole genome shotgun (WGS) entry which is preliminary data.</text>
</comment>
<accession>A0A8J3AR53</accession>
<dbReference type="GO" id="GO:0006310">
    <property type="term" value="P:DNA recombination"/>
    <property type="evidence" value="ECO:0007669"/>
    <property type="project" value="InterPro"/>
</dbReference>
<dbReference type="GO" id="GO:0006260">
    <property type="term" value="P:DNA replication"/>
    <property type="evidence" value="ECO:0007669"/>
    <property type="project" value="UniProtKB-KW"/>
</dbReference>
<dbReference type="Pfam" id="PF14743">
    <property type="entry name" value="DNA_ligase_OB_2"/>
    <property type="match status" value="1"/>
</dbReference>
<dbReference type="GO" id="GO:0006281">
    <property type="term" value="P:DNA repair"/>
    <property type="evidence" value="ECO:0007669"/>
    <property type="project" value="UniProtKB-KW"/>
</dbReference>
<name>A0A8J3AR53_9BURK</name>
<organism evidence="9 10">
    <name type="scientific">Oxalicibacterium faecigallinarum</name>
    <dbReference type="NCBI Taxonomy" id="573741"/>
    <lineage>
        <taxon>Bacteria</taxon>
        <taxon>Pseudomonadati</taxon>
        <taxon>Pseudomonadota</taxon>
        <taxon>Betaproteobacteria</taxon>
        <taxon>Burkholderiales</taxon>
        <taxon>Oxalobacteraceae</taxon>
        <taxon>Oxalicibacterium</taxon>
    </lineage>
</organism>
<dbReference type="SUPFAM" id="SSF50249">
    <property type="entry name" value="Nucleic acid-binding proteins"/>
    <property type="match status" value="1"/>
</dbReference>
<keyword evidence="4" id="KW-0227">DNA damage</keyword>
<feature type="domain" description="ATP-dependent DNA ligase family profile" evidence="7">
    <location>
        <begin position="31"/>
        <end position="184"/>
    </location>
</feature>
<protein>
    <submittedName>
        <fullName evidence="9">ATP-dependent DNA ligase</fullName>
    </submittedName>
</protein>
<keyword evidence="5" id="KW-0234">DNA repair</keyword>
<comment type="cofactor">
    <cofactor evidence="1">
        <name>a divalent metal cation</name>
        <dbReference type="ChEBI" id="CHEBI:60240"/>
    </cofactor>
</comment>